<dbReference type="Gene3D" id="3.10.110.10">
    <property type="entry name" value="Ubiquitin Conjugating Enzyme"/>
    <property type="match status" value="1"/>
</dbReference>
<evidence type="ECO:0000313" key="2">
    <source>
        <dbReference type="Proteomes" id="UP000799536"/>
    </source>
</evidence>
<gene>
    <name evidence="1" type="ORF">GQ43DRAFT_501891</name>
</gene>
<dbReference type="OrthoDB" id="47801at2759"/>
<proteinExistence type="predicted"/>
<comment type="caution">
    <text evidence="1">The sequence shown here is derived from an EMBL/GenBank/DDBJ whole genome shotgun (WGS) entry which is preliminary data.</text>
</comment>
<sequence length="334" mass="37213">MVVLDMVEFGGPITKYCRRIAALADQGKERSNVSRQLQQNDRCVPERAFALHGKGSEVRCEPAACSDLDAFEQQDPEQGGKFPSECLFLRTLRAASAPGCWQNDTAASLGDYLQNLNIQNNTMLRGTKAHQHEFQTSYSQQMLWLCRQISDLSEYLFVSTAIGSGALGVTLTGEDVDGGTTFEVDDAQIIRNHVIGNEASRMQYPQPGHVEWLITEITTLMSSLPPGIFYQIWIFMPERDEGLNLRKSNSAPPGMELLGSILTSTLMVKVLASIQAMILCDEPIGNEPGNEIHIGNPRSHIYNMTFLKLTVRWAMIGWLQTQRSNPFWEDVTGP</sequence>
<dbReference type="AlphaFoldDB" id="A0A9P4MZU2"/>
<accession>A0A9P4MZU2</accession>
<dbReference type="EMBL" id="ML993944">
    <property type="protein sequence ID" value="KAF2202235.1"/>
    <property type="molecule type" value="Genomic_DNA"/>
</dbReference>
<organism evidence="1 2">
    <name type="scientific">Delitschia confertaspora ATCC 74209</name>
    <dbReference type="NCBI Taxonomy" id="1513339"/>
    <lineage>
        <taxon>Eukaryota</taxon>
        <taxon>Fungi</taxon>
        <taxon>Dikarya</taxon>
        <taxon>Ascomycota</taxon>
        <taxon>Pezizomycotina</taxon>
        <taxon>Dothideomycetes</taxon>
        <taxon>Pleosporomycetidae</taxon>
        <taxon>Pleosporales</taxon>
        <taxon>Delitschiaceae</taxon>
        <taxon>Delitschia</taxon>
    </lineage>
</organism>
<reference evidence="1" key="1">
    <citation type="journal article" date="2020" name="Stud. Mycol.">
        <title>101 Dothideomycetes genomes: a test case for predicting lifestyles and emergence of pathogens.</title>
        <authorList>
            <person name="Haridas S."/>
            <person name="Albert R."/>
            <person name="Binder M."/>
            <person name="Bloem J."/>
            <person name="Labutti K."/>
            <person name="Salamov A."/>
            <person name="Andreopoulos B."/>
            <person name="Baker S."/>
            <person name="Barry K."/>
            <person name="Bills G."/>
            <person name="Bluhm B."/>
            <person name="Cannon C."/>
            <person name="Castanera R."/>
            <person name="Culley D."/>
            <person name="Daum C."/>
            <person name="Ezra D."/>
            <person name="Gonzalez J."/>
            <person name="Henrissat B."/>
            <person name="Kuo A."/>
            <person name="Liang C."/>
            <person name="Lipzen A."/>
            <person name="Lutzoni F."/>
            <person name="Magnuson J."/>
            <person name="Mondo S."/>
            <person name="Nolan M."/>
            <person name="Ohm R."/>
            <person name="Pangilinan J."/>
            <person name="Park H.-J."/>
            <person name="Ramirez L."/>
            <person name="Alfaro M."/>
            <person name="Sun H."/>
            <person name="Tritt A."/>
            <person name="Yoshinaga Y."/>
            <person name="Zwiers L.-H."/>
            <person name="Turgeon B."/>
            <person name="Goodwin S."/>
            <person name="Spatafora J."/>
            <person name="Crous P."/>
            <person name="Grigoriev I."/>
        </authorList>
    </citation>
    <scope>NUCLEOTIDE SEQUENCE</scope>
    <source>
        <strain evidence="1">ATCC 74209</strain>
    </source>
</reference>
<keyword evidence="2" id="KW-1185">Reference proteome</keyword>
<dbReference type="InterPro" id="IPR016135">
    <property type="entry name" value="UBQ-conjugating_enzyme/RWD"/>
</dbReference>
<dbReference type="Proteomes" id="UP000799536">
    <property type="component" value="Unassembled WGS sequence"/>
</dbReference>
<protein>
    <submittedName>
        <fullName evidence="1">Uncharacterized protein</fullName>
    </submittedName>
</protein>
<evidence type="ECO:0000313" key="1">
    <source>
        <dbReference type="EMBL" id="KAF2202235.1"/>
    </source>
</evidence>
<name>A0A9P4MZU2_9PLEO</name>